<proteinExistence type="predicted"/>
<keyword evidence="1" id="KW-0732">Signal</keyword>
<protein>
    <recommendedName>
        <fullName evidence="2">DUF6259 domain-containing protein</fullName>
    </recommendedName>
</protein>
<evidence type="ECO:0000256" key="1">
    <source>
        <dbReference type="SAM" id="SignalP"/>
    </source>
</evidence>
<evidence type="ECO:0000313" key="3">
    <source>
        <dbReference type="EMBL" id="QJB30623.1"/>
    </source>
</evidence>
<dbReference type="Pfam" id="PF19773">
    <property type="entry name" value="DUF6259"/>
    <property type="match status" value="1"/>
</dbReference>
<feature type="chain" id="PRO_5042005100" description="DUF6259 domain-containing protein" evidence="1">
    <location>
        <begin position="23"/>
        <end position="750"/>
    </location>
</feature>
<organism evidence="3 4">
    <name type="scientific">Chitinophaga oryzae</name>
    <dbReference type="NCBI Taxonomy" id="2725414"/>
    <lineage>
        <taxon>Bacteria</taxon>
        <taxon>Pseudomonadati</taxon>
        <taxon>Bacteroidota</taxon>
        <taxon>Chitinophagia</taxon>
        <taxon>Chitinophagales</taxon>
        <taxon>Chitinophagaceae</taxon>
        <taxon>Chitinophaga</taxon>
    </lineage>
</organism>
<name>A0AAE6ZD10_9BACT</name>
<feature type="signal peptide" evidence="1">
    <location>
        <begin position="1"/>
        <end position="22"/>
    </location>
</feature>
<gene>
    <name evidence="3" type="ORF">HF329_04635</name>
</gene>
<dbReference type="InterPro" id="IPR046226">
    <property type="entry name" value="DUF6259"/>
</dbReference>
<reference evidence="4" key="1">
    <citation type="submission" date="2020-04" db="EMBL/GenBank/DDBJ databases">
        <authorList>
            <person name="Kittiwongwattana C."/>
        </authorList>
    </citation>
    <scope>NUCLEOTIDE SEQUENCE [LARGE SCALE GENOMIC DNA]</scope>
    <source>
        <strain evidence="4">1310</strain>
    </source>
</reference>
<accession>A0AAE6ZD10</accession>
<sequence length="750" mass="84436">MKIKSNKCYALTIALWFLTTAASGTHYDLVLQNRSVKLTFDAGTGALLSFYDRNASLEFLDRKSGERGSLWELELEEGGAVRKINLPQAGTFHSSRPDVHTLVLEWSRFSGLTPSLRVKVTIQLQGEQSFTGWHLALSGISGQQPEKIIFPRISGLQDMKDEELAVPVWLGELYKSPRTSGQHYTWHYPGLLSLQMLSLYNPRTHGFYAACNDTAGYTKTFSFSPDSSRHFTYQMDNYPVTAAGDSVYTLPYNAIIGAFKGDWLSAATIYRDWAVHQPWCRDSRFRKHAAESGAARTALWVWNRGRFDNVLTPAVDLKKRIGLPVNVLWHWWHAAAYDDGFPEYFPPREGDSSFQSAISNARQQDVQALVYMNTYQWGTHTAGFEKENALNNAVKDKAGRTEAHVYNIFTQHSLTPMCLATNWKNKYAGLAGKAINDYHTGGIYMDQACLHHRCYDKSHDHTTGGGNYWVHHFGMLTNMIRRSNSAKDNTILAGEGCGESWLPYLDAFLTLQVSKERYAGISGAATIPLFQAVYHDYAVTFGSYASLVTPPYDELWPAAYAPPDAEQPLAAEFDEQFLMEQARAFVWGMQPTIANYHETLAVRKKKEISYLVHLAQLRYKQLPYLLYGRFMRPPRMTIPEKTIAVSRLSIYTGQHQDRVKRQQQQVPLLYTSAWKSPSGALGIAVASISDTPQLIQFSIRTRDYGLPSSGKVYVTDTSGRKLLSAYKNGSVKVHYPLAERGACMVEVGTN</sequence>
<evidence type="ECO:0000259" key="2">
    <source>
        <dbReference type="Pfam" id="PF19773"/>
    </source>
</evidence>
<dbReference type="KEGG" id="coy:HF329_04635"/>
<dbReference type="RefSeq" id="WP_168802901.1">
    <property type="nucleotide sequence ID" value="NZ_CP051205.1"/>
</dbReference>
<feature type="domain" description="DUF6259" evidence="2">
    <location>
        <begin position="248"/>
        <end position="544"/>
    </location>
</feature>
<evidence type="ECO:0000313" key="4">
    <source>
        <dbReference type="Proteomes" id="UP000502421"/>
    </source>
</evidence>
<dbReference type="Proteomes" id="UP000502421">
    <property type="component" value="Chromosome"/>
</dbReference>
<dbReference type="AlphaFoldDB" id="A0AAE6ZD10"/>
<dbReference type="EMBL" id="CP051205">
    <property type="protein sequence ID" value="QJB30623.1"/>
    <property type="molecule type" value="Genomic_DNA"/>
</dbReference>